<keyword evidence="2" id="KW-1185">Reference proteome</keyword>
<evidence type="ECO:0000313" key="1">
    <source>
        <dbReference type="EMBL" id="MDV7215233.1"/>
    </source>
</evidence>
<gene>
    <name evidence="1" type="ORF">R5A26_04650</name>
</gene>
<proteinExistence type="predicted"/>
<evidence type="ECO:0000313" key="2">
    <source>
        <dbReference type="Proteomes" id="UP001187346"/>
    </source>
</evidence>
<comment type="caution">
    <text evidence="1">The sequence shown here is derived from an EMBL/GenBank/DDBJ whole genome shotgun (WGS) entry which is preliminary data.</text>
</comment>
<reference evidence="1 2" key="1">
    <citation type="submission" date="2023-10" db="EMBL/GenBank/DDBJ databases">
        <title>Characterization of rhizosphere-enriched actinobacteria from wheat plants lab-grown on chernevaya soil.</title>
        <authorList>
            <person name="Tikhonova E.N."/>
            <person name="Konopkin A."/>
            <person name="Kravchenko I.K."/>
        </authorList>
    </citation>
    <scope>NUCLEOTIDE SEQUENCE [LARGE SCALE GENOMIC DNA]</scope>
    <source>
        <strain evidence="1 2">RR29</strain>
    </source>
</reference>
<dbReference type="RefSeq" id="WP_317770170.1">
    <property type="nucleotide sequence ID" value="NZ_JAWMAJ010000010.1"/>
</dbReference>
<sequence>MTERIKSAQFDAGALYRDLRAYAAMSESIRRDLSRYPLQSLLDATEGARQQRRQMLELVKSVGQSELRSWLRTLETVQLDNTWRKQLASRALFPKYAQDMQATLRAMGTVTGVDRLVLPREVVAKADEALEVVRNASLPEAPDLSGQLVSRELDEEIDVLASELDEAMGEVDERVHPYKRTIFATLVFAFLVNCEILLPEAVEKLLVYVTLLDLTMRFVNKRFPGDQ</sequence>
<name>A0ABU4F3R7_9ACTN</name>
<organism evidence="1 2">
    <name type="scientific">Streptomyces prunicolor</name>
    <dbReference type="NCBI Taxonomy" id="67348"/>
    <lineage>
        <taxon>Bacteria</taxon>
        <taxon>Bacillati</taxon>
        <taxon>Actinomycetota</taxon>
        <taxon>Actinomycetes</taxon>
        <taxon>Kitasatosporales</taxon>
        <taxon>Streptomycetaceae</taxon>
        <taxon>Streptomyces</taxon>
    </lineage>
</organism>
<dbReference type="EMBL" id="JAWMAJ010000010">
    <property type="protein sequence ID" value="MDV7215233.1"/>
    <property type="molecule type" value="Genomic_DNA"/>
</dbReference>
<protein>
    <submittedName>
        <fullName evidence="1">Uncharacterized protein</fullName>
    </submittedName>
</protein>
<accession>A0ABU4F3R7</accession>
<dbReference type="Proteomes" id="UP001187346">
    <property type="component" value="Unassembled WGS sequence"/>
</dbReference>